<protein>
    <submittedName>
        <fullName evidence="7">Branched-chain amino acid ABC transporter permease</fullName>
    </submittedName>
</protein>
<feature type="transmembrane region" description="Helical" evidence="6">
    <location>
        <begin position="26"/>
        <end position="43"/>
    </location>
</feature>
<feature type="transmembrane region" description="Helical" evidence="6">
    <location>
        <begin position="309"/>
        <end position="331"/>
    </location>
</feature>
<evidence type="ECO:0000256" key="4">
    <source>
        <dbReference type="ARBA" id="ARBA00022989"/>
    </source>
</evidence>
<comment type="subcellular location">
    <subcellularLocation>
        <location evidence="1">Cell membrane</location>
        <topology evidence="1">Multi-pass membrane protein</topology>
    </subcellularLocation>
</comment>
<evidence type="ECO:0000313" key="7">
    <source>
        <dbReference type="EMBL" id="TFB77298.1"/>
    </source>
</evidence>
<name>A0A4R8V4I4_9MICO</name>
<gene>
    <name evidence="7" type="ORF">E3O06_00645</name>
</gene>
<dbReference type="InterPro" id="IPR001851">
    <property type="entry name" value="ABC_transp_permease"/>
</dbReference>
<dbReference type="PANTHER" id="PTHR30482:SF10">
    <property type="entry name" value="HIGH-AFFINITY BRANCHED-CHAIN AMINO ACID TRANSPORT PROTEIN BRAE"/>
    <property type="match status" value="1"/>
</dbReference>
<keyword evidence="2" id="KW-1003">Cell membrane</keyword>
<organism evidence="7 8">
    <name type="scientific">Cryobacterium glaciale</name>
    <dbReference type="NCBI Taxonomy" id="1259145"/>
    <lineage>
        <taxon>Bacteria</taxon>
        <taxon>Bacillati</taxon>
        <taxon>Actinomycetota</taxon>
        <taxon>Actinomycetes</taxon>
        <taxon>Micrococcales</taxon>
        <taxon>Microbacteriaceae</taxon>
        <taxon>Cryobacterium</taxon>
    </lineage>
</organism>
<dbReference type="Proteomes" id="UP000298173">
    <property type="component" value="Unassembled WGS sequence"/>
</dbReference>
<dbReference type="AlphaFoldDB" id="A0A4R8V4I4"/>
<dbReference type="Pfam" id="PF02653">
    <property type="entry name" value="BPD_transp_2"/>
    <property type="match status" value="1"/>
</dbReference>
<dbReference type="OrthoDB" id="9814461at2"/>
<dbReference type="GO" id="GO:0005886">
    <property type="term" value="C:plasma membrane"/>
    <property type="evidence" value="ECO:0007669"/>
    <property type="project" value="UniProtKB-SubCell"/>
</dbReference>
<dbReference type="InterPro" id="IPR043428">
    <property type="entry name" value="LivM-like"/>
</dbReference>
<dbReference type="PANTHER" id="PTHR30482">
    <property type="entry name" value="HIGH-AFFINITY BRANCHED-CHAIN AMINO ACID TRANSPORT SYSTEM PERMEASE"/>
    <property type="match status" value="1"/>
</dbReference>
<dbReference type="EMBL" id="SOEY01000002">
    <property type="protein sequence ID" value="TFB77298.1"/>
    <property type="molecule type" value="Genomic_DNA"/>
</dbReference>
<feature type="transmembrane region" description="Helical" evidence="6">
    <location>
        <begin position="130"/>
        <end position="149"/>
    </location>
</feature>
<evidence type="ECO:0000313" key="8">
    <source>
        <dbReference type="Proteomes" id="UP000298173"/>
    </source>
</evidence>
<feature type="transmembrane region" description="Helical" evidence="6">
    <location>
        <begin position="77"/>
        <end position="97"/>
    </location>
</feature>
<keyword evidence="8" id="KW-1185">Reference proteome</keyword>
<evidence type="ECO:0000256" key="5">
    <source>
        <dbReference type="ARBA" id="ARBA00023136"/>
    </source>
</evidence>
<dbReference type="CDD" id="cd06581">
    <property type="entry name" value="TM_PBP1_LivM_like"/>
    <property type="match status" value="1"/>
</dbReference>
<sequence>MSQQIVNRSSGPIDPMVRSRPLPKHSLLIGFGVVAIALLAFVSSSAPVFYGHMIVMTLIYAALATSWNIIGGFAGQLSLGHAAFFGLGAYTSSILFVDFGISPWIGLLIALLGGATLGLLIGIPTFRLRGPYFALATLALGIILLNVAVHFRELTGGHVGISLPPTEGWGTMTFLNRWQYVVIAGGYLLVCLLISGIILSNRFGYQLAAVREDEEAARALGVNATRVKLLAGTLSGGLAAGIGTIYAQYILFLTPDSVLGTAVSIEIIVLAIVGGSGKLYGPLLGAVLLIPAGQLVLREFGGALPGLHTLVYGVIVIIVILLFPRGIWGMLTDTAALINRRRKHS</sequence>
<keyword evidence="5 6" id="KW-0472">Membrane</keyword>
<reference evidence="7 8" key="1">
    <citation type="submission" date="2019-03" db="EMBL/GenBank/DDBJ databases">
        <title>Genomics of glacier-inhabiting Cryobacterium strains.</title>
        <authorList>
            <person name="Liu Q."/>
            <person name="Xin Y.-H."/>
        </authorList>
    </citation>
    <scope>NUCLEOTIDE SEQUENCE [LARGE SCALE GENOMIC DNA]</scope>
    <source>
        <strain evidence="7 8">HLT2-23</strain>
    </source>
</reference>
<evidence type="ECO:0000256" key="6">
    <source>
        <dbReference type="SAM" id="Phobius"/>
    </source>
</evidence>
<feature type="transmembrane region" description="Helical" evidence="6">
    <location>
        <begin position="229"/>
        <end position="251"/>
    </location>
</feature>
<feature type="transmembrane region" description="Helical" evidence="6">
    <location>
        <begin position="49"/>
        <end position="70"/>
    </location>
</feature>
<proteinExistence type="predicted"/>
<feature type="transmembrane region" description="Helical" evidence="6">
    <location>
        <begin position="103"/>
        <end position="123"/>
    </location>
</feature>
<dbReference type="GO" id="GO:0015658">
    <property type="term" value="F:branched-chain amino acid transmembrane transporter activity"/>
    <property type="evidence" value="ECO:0007669"/>
    <property type="project" value="InterPro"/>
</dbReference>
<keyword evidence="3 6" id="KW-0812">Transmembrane</keyword>
<evidence type="ECO:0000256" key="2">
    <source>
        <dbReference type="ARBA" id="ARBA00022475"/>
    </source>
</evidence>
<keyword evidence="4 6" id="KW-1133">Transmembrane helix</keyword>
<evidence type="ECO:0000256" key="3">
    <source>
        <dbReference type="ARBA" id="ARBA00022692"/>
    </source>
</evidence>
<accession>A0A4R8V4I4</accession>
<evidence type="ECO:0000256" key="1">
    <source>
        <dbReference type="ARBA" id="ARBA00004651"/>
    </source>
</evidence>
<dbReference type="RefSeq" id="WP_134501110.1">
    <property type="nucleotide sequence ID" value="NZ_SOEY01000002.1"/>
</dbReference>
<comment type="caution">
    <text evidence="7">The sequence shown here is derived from an EMBL/GenBank/DDBJ whole genome shotgun (WGS) entry which is preliminary data.</text>
</comment>
<feature type="transmembrane region" description="Helical" evidence="6">
    <location>
        <begin position="178"/>
        <end position="199"/>
    </location>
</feature>